<feature type="region of interest" description="Disordered" evidence="7">
    <location>
        <begin position="23"/>
        <end position="52"/>
    </location>
</feature>
<dbReference type="SMART" id="SM00710">
    <property type="entry name" value="PbH1"/>
    <property type="match status" value="7"/>
</dbReference>
<dbReference type="Gene3D" id="3.40.50.200">
    <property type="entry name" value="Peptidase S8/S53 domain"/>
    <property type="match status" value="1"/>
</dbReference>
<feature type="domain" description="Peptidase S8/S53" evidence="8">
    <location>
        <begin position="206"/>
        <end position="469"/>
    </location>
</feature>
<dbReference type="SUPFAM" id="SSF52743">
    <property type="entry name" value="Subtilisin-like"/>
    <property type="match status" value="1"/>
</dbReference>
<dbReference type="PANTHER" id="PTHR43806">
    <property type="entry name" value="PEPTIDASE S8"/>
    <property type="match status" value="1"/>
</dbReference>
<dbReference type="InterPro" id="IPR011050">
    <property type="entry name" value="Pectin_lyase_fold/virulence"/>
</dbReference>
<dbReference type="InterPro" id="IPR023828">
    <property type="entry name" value="Peptidase_S8_Ser-AS"/>
</dbReference>
<evidence type="ECO:0000256" key="2">
    <source>
        <dbReference type="ARBA" id="ARBA00022670"/>
    </source>
</evidence>
<dbReference type="InterPro" id="IPR023827">
    <property type="entry name" value="Peptidase_S8_Asp-AS"/>
</dbReference>
<keyword evidence="2 5" id="KW-0645">Protease</keyword>
<evidence type="ECO:0000256" key="4">
    <source>
        <dbReference type="ARBA" id="ARBA00022825"/>
    </source>
</evidence>
<dbReference type="AlphaFoldDB" id="A0A1H6IV75"/>
<feature type="compositionally biased region" description="Basic and acidic residues" evidence="7">
    <location>
        <begin position="152"/>
        <end position="175"/>
    </location>
</feature>
<keyword evidence="11" id="KW-1185">Reference proteome</keyword>
<feature type="domain" description="Right handed beta helix" evidence="9">
    <location>
        <begin position="510"/>
        <end position="639"/>
    </location>
</feature>
<protein>
    <submittedName>
        <fullName evidence="10">Right handed beta helix region</fullName>
    </submittedName>
</protein>
<evidence type="ECO:0000256" key="6">
    <source>
        <dbReference type="RuleBase" id="RU003355"/>
    </source>
</evidence>
<dbReference type="InterPro" id="IPR012334">
    <property type="entry name" value="Pectin_lyas_fold"/>
</dbReference>
<dbReference type="Gene3D" id="2.160.20.10">
    <property type="entry name" value="Single-stranded right-handed beta-helix, Pectin lyase-like"/>
    <property type="match status" value="1"/>
</dbReference>
<dbReference type="PROSITE" id="PS51892">
    <property type="entry name" value="SUBTILASE"/>
    <property type="match status" value="1"/>
</dbReference>
<evidence type="ECO:0000256" key="7">
    <source>
        <dbReference type="SAM" id="MobiDB-lite"/>
    </source>
</evidence>
<dbReference type="GO" id="GO:0004252">
    <property type="term" value="F:serine-type endopeptidase activity"/>
    <property type="evidence" value="ECO:0007669"/>
    <property type="project" value="UniProtKB-UniRule"/>
</dbReference>
<dbReference type="PANTHER" id="PTHR43806:SF11">
    <property type="entry name" value="CEREVISIN-RELATED"/>
    <property type="match status" value="1"/>
</dbReference>
<feature type="active site" description="Charge relay system" evidence="5">
    <location>
        <position position="423"/>
    </location>
</feature>
<feature type="active site" description="Charge relay system" evidence="5">
    <location>
        <position position="252"/>
    </location>
</feature>
<dbReference type="InterPro" id="IPR036852">
    <property type="entry name" value="Peptidase_S8/S53_dom_sf"/>
</dbReference>
<comment type="similarity">
    <text evidence="1 5 6">Belongs to the peptidase S8 family.</text>
</comment>
<dbReference type="InterPro" id="IPR050131">
    <property type="entry name" value="Peptidase_S8_subtilisin-like"/>
</dbReference>
<dbReference type="PROSITE" id="PS00136">
    <property type="entry name" value="SUBTILASE_ASP"/>
    <property type="match status" value="1"/>
</dbReference>
<dbReference type="InterPro" id="IPR006626">
    <property type="entry name" value="PbH1"/>
</dbReference>
<dbReference type="Proteomes" id="UP000199215">
    <property type="component" value="Unassembled WGS sequence"/>
</dbReference>
<dbReference type="InterPro" id="IPR000209">
    <property type="entry name" value="Peptidase_S8/S53_dom"/>
</dbReference>
<proteinExistence type="inferred from homology"/>
<evidence type="ECO:0000256" key="5">
    <source>
        <dbReference type="PROSITE-ProRule" id="PRU01240"/>
    </source>
</evidence>
<evidence type="ECO:0000256" key="1">
    <source>
        <dbReference type="ARBA" id="ARBA00011073"/>
    </source>
</evidence>
<dbReference type="SUPFAM" id="SSF51126">
    <property type="entry name" value="Pectin lyase-like"/>
    <property type="match status" value="1"/>
</dbReference>
<keyword evidence="4 5" id="KW-0720">Serine protease</keyword>
<dbReference type="InterPro" id="IPR039448">
    <property type="entry name" value="Beta_helix"/>
</dbReference>
<organism evidence="10 11">
    <name type="scientific">Halopenitus malekzadehii</name>
    <dbReference type="NCBI Taxonomy" id="1267564"/>
    <lineage>
        <taxon>Archaea</taxon>
        <taxon>Methanobacteriati</taxon>
        <taxon>Methanobacteriota</taxon>
        <taxon>Stenosarchaea group</taxon>
        <taxon>Halobacteria</taxon>
        <taxon>Halobacteriales</taxon>
        <taxon>Haloferacaceae</taxon>
        <taxon>Halopenitus</taxon>
    </lineage>
</organism>
<accession>A0A1H6IV75</accession>
<dbReference type="PROSITE" id="PS00138">
    <property type="entry name" value="SUBTILASE_SER"/>
    <property type="match status" value="1"/>
</dbReference>
<feature type="region of interest" description="Disordered" evidence="7">
    <location>
        <begin position="152"/>
        <end position="176"/>
    </location>
</feature>
<dbReference type="InterPro" id="IPR022398">
    <property type="entry name" value="Peptidase_S8_His-AS"/>
</dbReference>
<evidence type="ECO:0000256" key="3">
    <source>
        <dbReference type="ARBA" id="ARBA00022801"/>
    </source>
</evidence>
<reference evidence="10 11" key="1">
    <citation type="submission" date="2016-10" db="EMBL/GenBank/DDBJ databases">
        <authorList>
            <person name="de Groot N.N."/>
        </authorList>
    </citation>
    <scope>NUCLEOTIDE SEQUENCE [LARGE SCALE GENOMIC DNA]</scope>
    <source>
        <strain evidence="10 11">IBRC-M10418</strain>
    </source>
</reference>
<dbReference type="Pfam" id="PF00082">
    <property type="entry name" value="Peptidase_S8"/>
    <property type="match status" value="1"/>
</dbReference>
<sequence length="866" mass="87766">MLLVSVGAVAPLAIAATAPIETANVDDGGSEGTSDDATNGSVSAGPGSDNVTIDSTIRTAEGNTTVLVRFDGHPADAVDATDGSRTERIGSMRARANATRAAFERVAARTPGIEIDRRLWVVNGVVVTVDPDRVSIDRLARVANVTAIRSSTEVRTESATRSEDRRPAMRTDRPARSVAVSTTANASAGLETIRVPGTWDLYGTRGDGVRVAVLDTGVDPDHPDVTLADGGWAEFDERGVRLVSDPYDPNGHGTHVSGTVAGGNESGTAIGVAPEAELLHAKTFGADGSGTFRQISAGVQWAIENDADVVSMSFGANTKREEAFIDLVTSAETAGATVVAASGNNGANTSSSPGDVHESLTVGAVDDDAVAYFSGGETVHRDEWDSPPATWPDHYVVPDVVAPGVSVLSAVPDDGYDRFSGTSMATPHAAGVVALAIAAAERTGGGGERSTPATIREVIAESAVDLGDAPTRQGEGRIDAYGAVGAVGAPTCGRIAYAGTVELAGNLTGEDGCLVVGSDDVVIDGNGHTIDGTGVGIELAGEARSNVTIRNVTIAGTASPIATAGETAVSGVTLADVRTTDADDPIAIAAAGNVTLESVVVEGGTGTGIDVENASTATLSNVTVTGVDGDGIAVTNATTTGTGLEVDAGDAGLAVRGGSLAVAESDLRGTAGAGVRVRNVDRVTLTGTRVAGTPPLSAATAGDLEARDVTIDGGDAGNVEGVAVRGTNLSGSVSVPASAPAAPENETAVTGQVALSELSAPATVTLPYGLGERAVGTEITLKRHDGTGWTALLTERNRTVETVTAATGRDGVIGGYVVGDRLDPYRTDGRIDTRGLVSAIRDWRADRLRTVDLIAVIQAWRADRRR</sequence>
<dbReference type="Pfam" id="PF13229">
    <property type="entry name" value="Beta_helix"/>
    <property type="match status" value="1"/>
</dbReference>
<evidence type="ECO:0000259" key="9">
    <source>
        <dbReference type="Pfam" id="PF13229"/>
    </source>
</evidence>
<evidence type="ECO:0000313" key="11">
    <source>
        <dbReference type="Proteomes" id="UP000199215"/>
    </source>
</evidence>
<dbReference type="InterPro" id="IPR015500">
    <property type="entry name" value="Peptidase_S8_subtilisin-rel"/>
</dbReference>
<evidence type="ECO:0000259" key="8">
    <source>
        <dbReference type="Pfam" id="PF00082"/>
    </source>
</evidence>
<dbReference type="PROSITE" id="PS00137">
    <property type="entry name" value="SUBTILASE_HIS"/>
    <property type="match status" value="1"/>
</dbReference>
<dbReference type="STRING" id="1267564.SAMN05192561_1056"/>
<dbReference type="PRINTS" id="PR00723">
    <property type="entry name" value="SUBTILISIN"/>
</dbReference>
<feature type="active site" description="Charge relay system" evidence="5">
    <location>
        <position position="215"/>
    </location>
</feature>
<dbReference type="GO" id="GO:0006508">
    <property type="term" value="P:proteolysis"/>
    <property type="evidence" value="ECO:0007669"/>
    <property type="project" value="UniProtKB-KW"/>
</dbReference>
<dbReference type="EMBL" id="FNWU01000005">
    <property type="protein sequence ID" value="SEH53162.1"/>
    <property type="molecule type" value="Genomic_DNA"/>
</dbReference>
<evidence type="ECO:0000313" key="10">
    <source>
        <dbReference type="EMBL" id="SEH53162.1"/>
    </source>
</evidence>
<gene>
    <name evidence="10" type="ORF">SAMN05192561_1056</name>
</gene>
<name>A0A1H6IV75_9EURY</name>
<keyword evidence="3 5" id="KW-0378">Hydrolase</keyword>